<dbReference type="CDD" id="cd02110">
    <property type="entry name" value="SO_family_Moco_dimer"/>
    <property type="match status" value="1"/>
</dbReference>
<dbReference type="GO" id="GO:0030151">
    <property type="term" value="F:molybdenum ion binding"/>
    <property type="evidence" value="ECO:0007669"/>
    <property type="project" value="InterPro"/>
</dbReference>
<dbReference type="Gene3D" id="3.90.420.10">
    <property type="entry name" value="Oxidoreductase, molybdopterin-binding domain"/>
    <property type="match status" value="1"/>
</dbReference>
<dbReference type="GO" id="GO:0043546">
    <property type="term" value="F:molybdopterin cofactor binding"/>
    <property type="evidence" value="ECO:0007669"/>
    <property type="project" value="TreeGrafter"/>
</dbReference>
<protein>
    <submittedName>
        <fullName evidence="7">Sulfite oxidase</fullName>
    </submittedName>
</protein>
<evidence type="ECO:0000256" key="3">
    <source>
        <dbReference type="ARBA" id="ARBA00022723"/>
    </source>
</evidence>
<keyword evidence="8" id="KW-1185">Reference proteome</keyword>
<dbReference type="InterPro" id="IPR008335">
    <property type="entry name" value="Mopterin_OxRdtase_euk"/>
</dbReference>
<dbReference type="InterPro" id="IPR000572">
    <property type="entry name" value="OxRdtase_Mopterin-bd_dom"/>
</dbReference>
<feature type="domain" description="Moybdenum cofactor oxidoreductase dimerisation" evidence="6">
    <location>
        <begin position="291"/>
        <end position="405"/>
    </location>
</feature>
<comment type="cofactor">
    <cofactor evidence="1">
        <name>Mo-molybdopterin</name>
        <dbReference type="ChEBI" id="CHEBI:71302"/>
    </cofactor>
</comment>
<dbReference type="Pfam" id="PF00174">
    <property type="entry name" value="Oxidored_molyb"/>
    <property type="match status" value="1"/>
</dbReference>
<dbReference type="GO" id="GO:0008482">
    <property type="term" value="F:sulfite oxidase activity"/>
    <property type="evidence" value="ECO:0007669"/>
    <property type="project" value="TreeGrafter"/>
</dbReference>
<dbReference type="PRINTS" id="PR00407">
    <property type="entry name" value="EUMOPTERIN"/>
</dbReference>
<dbReference type="GO" id="GO:0020037">
    <property type="term" value="F:heme binding"/>
    <property type="evidence" value="ECO:0007669"/>
    <property type="project" value="TreeGrafter"/>
</dbReference>
<evidence type="ECO:0000259" key="5">
    <source>
        <dbReference type="Pfam" id="PF00174"/>
    </source>
</evidence>
<dbReference type="PANTHER" id="PTHR19372:SF7">
    <property type="entry name" value="SULFITE OXIDASE, MITOCHONDRIAL"/>
    <property type="match status" value="1"/>
</dbReference>
<dbReference type="Gene3D" id="2.60.40.650">
    <property type="match status" value="1"/>
</dbReference>
<dbReference type="SUPFAM" id="SSF56524">
    <property type="entry name" value="Oxidoreductase molybdopterin-binding domain"/>
    <property type="match status" value="1"/>
</dbReference>
<dbReference type="AlphaFoldDB" id="A0A2N4U6H3"/>
<keyword evidence="3" id="KW-0479">Metal-binding</keyword>
<dbReference type="OrthoDB" id="9795587at2"/>
<organism evidence="7 8">
    <name type="scientific">Pollutimonas subterranea</name>
    <dbReference type="NCBI Taxonomy" id="2045210"/>
    <lineage>
        <taxon>Bacteria</taxon>
        <taxon>Pseudomonadati</taxon>
        <taxon>Pseudomonadota</taxon>
        <taxon>Betaproteobacteria</taxon>
        <taxon>Burkholderiales</taxon>
        <taxon>Alcaligenaceae</taxon>
        <taxon>Pollutimonas</taxon>
    </lineage>
</organism>
<dbReference type="PROSITE" id="PS51318">
    <property type="entry name" value="TAT"/>
    <property type="match status" value="1"/>
</dbReference>
<dbReference type="InterPro" id="IPR005066">
    <property type="entry name" value="MoCF_OxRdtse_dimer"/>
</dbReference>
<feature type="domain" description="Oxidoreductase molybdopterin-binding" evidence="5">
    <location>
        <begin position="105"/>
        <end position="269"/>
    </location>
</feature>
<evidence type="ECO:0000313" key="7">
    <source>
        <dbReference type="EMBL" id="PLC50622.1"/>
    </source>
</evidence>
<dbReference type="SUPFAM" id="SSF81296">
    <property type="entry name" value="E set domains"/>
    <property type="match status" value="1"/>
</dbReference>
<reference evidence="7 8" key="1">
    <citation type="submission" date="2017-10" db="EMBL/GenBank/DDBJ databases">
        <title>Two draft genome sequences of Pusillimonas sp. strains isolated from a nitrate- and radionuclide-contaminated groundwater in Russia.</title>
        <authorList>
            <person name="Grouzdev D.S."/>
            <person name="Tourova T.P."/>
            <person name="Goeva M.A."/>
            <person name="Babich T.L."/>
            <person name="Sokolova D.S."/>
            <person name="Abdullin R."/>
            <person name="Poltaraus A.B."/>
            <person name="Toshchakov S.V."/>
            <person name="Nazina T.N."/>
        </authorList>
    </citation>
    <scope>NUCLEOTIDE SEQUENCE [LARGE SCALE GENOMIC DNA]</scope>
    <source>
        <strain evidence="7 8">JR1/69-3-13</strain>
    </source>
</reference>
<dbReference type="InterPro" id="IPR014756">
    <property type="entry name" value="Ig_E-set"/>
</dbReference>
<keyword evidence="4" id="KW-0560">Oxidoreductase</keyword>
<evidence type="ECO:0000256" key="4">
    <source>
        <dbReference type="ARBA" id="ARBA00023002"/>
    </source>
</evidence>
<dbReference type="Proteomes" id="UP000234190">
    <property type="component" value="Unassembled WGS sequence"/>
</dbReference>
<dbReference type="RefSeq" id="WP_102073166.1">
    <property type="nucleotide sequence ID" value="NZ_PDNW01000004.1"/>
</dbReference>
<gene>
    <name evidence="7" type="ORF">CR159_06320</name>
</gene>
<dbReference type="InterPro" id="IPR036374">
    <property type="entry name" value="OxRdtase_Mopterin-bd_sf"/>
</dbReference>
<comment type="caution">
    <text evidence="7">The sequence shown here is derived from an EMBL/GenBank/DDBJ whole genome shotgun (WGS) entry which is preliminary data.</text>
</comment>
<evidence type="ECO:0000256" key="2">
    <source>
        <dbReference type="ARBA" id="ARBA00022505"/>
    </source>
</evidence>
<evidence type="ECO:0000313" key="8">
    <source>
        <dbReference type="Proteomes" id="UP000234190"/>
    </source>
</evidence>
<dbReference type="InterPro" id="IPR006311">
    <property type="entry name" value="TAT_signal"/>
</dbReference>
<name>A0A2N4U6H3_9BURK</name>
<keyword evidence="2" id="KW-0500">Molybdenum</keyword>
<dbReference type="PANTHER" id="PTHR19372">
    <property type="entry name" value="SULFITE REDUCTASE"/>
    <property type="match status" value="1"/>
</dbReference>
<dbReference type="EMBL" id="PDNW01000004">
    <property type="protein sequence ID" value="PLC50622.1"/>
    <property type="molecule type" value="Genomic_DNA"/>
</dbReference>
<sequence>MKTSTDITRRRMLITASGAVAWAGLGGGLALADSTEPAAKSAPGPVSSAKPLPPYAKWKDADSMIVHSANTIETRRNAFGSSGITPLDRLYIRNNIAPPSEDIMKDPDAWKLEVSGVKSPRSFTVAELKSLGLASVTIVLQCSGNGRGFSEHKPSGTQWTVGAAGCVIFTGVPVKAVLEATGGMADGMVYMTSTGGEEIPPGLDPKSIMVERSVPVSGIEDAILAWEANGEPLPLAHGGPLRVIVPGYAGVNNVKYVKHVAFTKEQSPANIQQSSYRFSPIGVKGTPEFDSIWEMDPKSWVTLPSDPGVPVKAGRVQISGVAMGGMSEAKKVEVSVNGGKDWQEATLTGPDLGKYAWRGFVLAADLKPGKYELASRVTNADGTSQPEMRKENNRGYMNNSWRDHMVTIDVA</sequence>
<dbReference type="GO" id="GO:0006790">
    <property type="term" value="P:sulfur compound metabolic process"/>
    <property type="evidence" value="ECO:0007669"/>
    <property type="project" value="TreeGrafter"/>
</dbReference>
<evidence type="ECO:0000256" key="1">
    <source>
        <dbReference type="ARBA" id="ARBA00001924"/>
    </source>
</evidence>
<accession>A0A2N4U6H3</accession>
<evidence type="ECO:0000259" key="6">
    <source>
        <dbReference type="Pfam" id="PF03404"/>
    </source>
</evidence>
<dbReference type="Pfam" id="PF03404">
    <property type="entry name" value="Mo-co_dimer"/>
    <property type="match status" value="1"/>
</dbReference>
<proteinExistence type="predicted"/>